<dbReference type="InterPro" id="IPR036345">
    <property type="entry name" value="ExoRNase_PH_dom2_sf"/>
</dbReference>
<reference evidence="8" key="1">
    <citation type="submission" date="2020-11" db="EMBL/GenBank/DDBJ databases">
        <authorList>
            <consortium name="DOE Joint Genome Institute"/>
            <person name="Ahrendt S."/>
            <person name="Riley R."/>
            <person name="Andreopoulos W."/>
            <person name="LaButti K."/>
            <person name="Pangilinan J."/>
            <person name="Ruiz-duenas F.J."/>
            <person name="Barrasa J.M."/>
            <person name="Sanchez-Garcia M."/>
            <person name="Camarero S."/>
            <person name="Miyauchi S."/>
            <person name="Serrano A."/>
            <person name="Linde D."/>
            <person name="Babiker R."/>
            <person name="Drula E."/>
            <person name="Ayuso-Fernandez I."/>
            <person name="Pacheco R."/>
            <person name="Padilla G."/>
            <person name="Ferreira P."/>
            <person name="Barriuso J."/>
            <person name="Kellner H."/>
            <person name="Castanera R."/>
            <person name="Alfaro M."/>
            <person name="Ramirez L."/>
            <person name="Pisabarro A.G."/>
            <person name="Kuo A."/>
            <person name="Tritt A."/>
            <person name="Lipzen A."/>
            <person name="He G."/>
            <person name="Yan M."/>
            <person name="Ng V."/>
            <person name="Cullen D."/>
            <person name="Martin F."/>
            <person name="Rosso M.-N."/>
            <person name="Henrissat B."/>
            <person name="Hibbett D."/>
            <person name="Martinez A.T."/>
            <person name="Grigoriev I.V."/>
        </authorList>
    </citation>
    <scope>NUCLEOTIDE SEQUENCE</scope>
    <source>
        <strain evidence="8">AH 44721</strain>
    </source>
</reference>
<dbReference type="Pfam" id="PF01138">
    <property type="entry name" value="RNase_PH"/>
    <property type="match status" value="1"/>
</dbReference>
<dbReference type="GO" id="GO:0005840">
    <property type="term" value="C:ribosome"/>
    <property type="evidence" value="ECO:0007669"/>
    <property type="project" value="UniProtKB-KW"/>
</dbReference>
<name>A0A9P5NL78_GYMJU</name>
<dbReference type="InterPro" id="IPR020568">
    <property type="entry name" value="Ribosomal_Su5_D2-typ_SF"/>
</dbReference>
<dbReference type="GO" id="GO:0000177">
    <property type="term" value="C:cytoplasmic exosome (RNase complex)"/>
    <property type="evidence" value="ECO:0007669"/>
    <property type="project" value="TreeGrafter"/>
</dbReference>
<evidence type="ECO:0000256" key="1">
    <source>
        <dbReference type="ARBA" id="ARBA00004496"/>
    </source>
</evidence>
<dbReference type="GO" id="GO:0034473">
    <property type="term" value="P:U1 snRNA 3'-end processing"/>
    <property type="evidence" value="ECO:0007669"/>
    <property type="project" value="TreeGrafter"/>
</dbReference>
<comment type="subcellular location">
    <subcellularLocation>
        <location evidence="1">Cytoplasm</location>
    </subcellularLocation>
    <subcellularLocation>
        <location evidence="2">Nucleus</location>
        <location evidence="2">Nucleolus</location>
    </subcellularLocation>
</comment>
<evidence type="ECO:0000313" key="8">
    <source>
        <dbReference type="EMBL" id="KAF8901050.1"/>
    </source>
</evidence>
<dbReference type="OrthoDB" id="272245at2759"/>
<accession>A0A9P5NL78</accession>
<dbReference type="GO" id="GO:0071038">
    <property type="term" value="P:TRAMP-dependent tRNA surveillance pathway"/>
    <property type="evidence" value="ECO:0007669"/>
    <property type="project" value="TreeGrafter"/>
</dbReference>
<evidence type="ECO:0000256" key="2">
    <source>
        <dbReference type="ARBA" id="ARBA00004604"/>
    </source>
</evidence>
<dbReference type="GO" id="GO:0071035">
    <property type="term" value="P:nuclear polyadenylation-dependent rRNA catabolic process"/>
    <property type="evidence" value="ECO:0007669"/>
    <property type="project" value="TreeGrafter"/>
</dbReference>
<sequence length="337" mass="36560">MASTTSLSKAEKSYIQAGLLANPPTRGDGRSAQDFRTISLQTSVAPLANGSARVSIGRDPHDGSGGTEVLAATKLEVESVDLGSGSGGVNGGRVMCSVTCSPAAYPHLSSAALDDLQYDLTTILNSTLTHPSLHPKNLTILPGKKSWLLNLDLVVLVDSGNVFDALFLAARAALWDTKVPRTRSVEYKARKAGGGGEGGEKGDMEVDEEVVSGFDTRQIRHATDFELPDYWDEGEELDGRDRWPVCVTLNLVPPAHFLDATLEEEAAIPLRLLLMFSFDSDEPHIQGMRTMGNGELTVPQLGELLKEGEKYARQIWQSLNAKLKEEELGRIKERNKF</sequence>
<dbReference type="SUPFAM" id="SSF55666">
    <property type="entry name" value="Ribonuclease PH domain 2-like"/>
    <property type="match status" value="1"/>
</dbReference>
<dbReference type="InterPro" id="IPR050590">
    <property type="entry name" value="Exosome_comp_Rrp42_subfam"/>
</dbReference>
<feature type="domain" description="Exoribonuclease phosphorolytic" evidence="7">
    <location>
        <begin position="34"/>
        <end position="180"/>
    </location>
</feature>
<dbReference type="GO" id="GO:0034476">
    <property type="term" value="P:U5 snRNA 3'-end processing"/>
    <property type="evidence" value="ECO:0007669"/>
    <property type="project" value="TreeGrafter"/>
</dbReference>
<organism evidence="8 9">
    <name type="scientific">Gymnopilus junonius</name>
    <name type="common">Spectacular rustgill mushroom</name>
    <name type="synonym">Gymnopilus spectabilis subsp. junonius</name>
    <dbReference type="NCBI Taxonomy" id="109634"/>
    <lineage>
        <taxon>Eukaryota</taxon>
        <taxon>Fungi</taxon>
        <taxon>Dikarya</taxon>
        <taxon>Basidiomycota</taxon>
        <taxon>Agaricomycotina</taxon>
        <taxon>Agaricomycetes</taxon>
        <taxon>Agaricomycetidae</taxon>
        <taxon>Agaricales</taxon>
        <taxon>Agaricineae</taxon>
        <taxon>Hymenogastraceae</taxon>
        <taxon>Gymnopilus</taxon>
    </lineage>
</organism>
<comment type="similarity">
    <text evidence="3">Belongs to the RNase PH family.</text>
</comment>
<dbReference type="EMBL" id="JADNYJ010000044">
    <property type="protein sequence ID" value="KAF8901050.1"/>
    <property type="molecule type" value="Genomic_DNA"/>
</dbReference>
<evidence type="ECO:0000313" key="9">
    <source>
        <dbReference type="Proteomes" id="UP000724874"/>
    </source>
</evidence>
<evidence type="ECO:0000256" key="3">
    <source>
        <dbReference type="ARBA" id="ARBA00006678"/>
    </source>
</evidence>
<evidence type="ECO:0000259" key="7">
    <source>
        <dbReference type="Pfam" id="PF01138"/>
    </source>
</evidence>
<keyword evidence="9" id="KW-1185">Reference proteome</keyword>
<comment type="caution">
    <text evidence="8">The sequence shown here is derived from an EMBL/GenBank/DDBJ whole genome shotgun (WGS) entry which is preliminary data.</text>
</comment>
<dbReference type="SUPFAM" id="SSF54211">
    <property type="entry name" value="Ribosomal protein S5 domain 2-like"/>
    <property type="match status" value="1"/>
</dbReference>
<evidence type="ECO:0000256" key="6">
    <source>
        <dbReference type="ARBA" id="ARBA00042523"/>
    </source>
</evidence>
<evidence type="ECO:0000256" key="4">
    <source>
        <dbReference type="ARBA" id="ARBA00022490"/>
    </source>
</evidence>
<dbReference type="GO" id="GO:0035925">
    <property type="term" value="F:mRNA 3'-UTR AU-rich region binding"/>
    <property type="evidence" value="ECO:0007669"/>
    <property type="project" value="TreeGrafter"/>
</dbReference>
<keyword evidence="8" id="KW-0687">Ribonucleoprotein</keyword>
<keyword evidence="4" id="KW-0963">Cytoplasm</keyword>
<proteinExistence type="inferred from homology"/>
<dbReference type="GO" id="GO:0034475">
    <property type="term" value="P:U4 snRNA 3'-end processing"/>
    <property type="evidence" value="ECO:0007669"/>
    <property type="project" value="TreeGrafter"/>
</dbReference>
<dbReference type="PANTHER" id="PTHR11097">
    <property type="entry name" value="EXOSOME COMPLEX EXONUCLEASE RIBOSOMAL RNA PROCESSING PROTEIN"/>
    <property type="match status" value="1"/>
</dbReference>
<protein>
    <recommendedName>
        <fullName evidence="6">Ribosomal RNA-processing protein 42</fullName>
    </recommendedName>
</protein>
<dbReference type="AlphaFoldDB" id="A0A9P5NL78"/>
<dbReference type="GO" id="GO:0071028">
    <property type="term" value="P:nuclear mRNA surveillance"/>
    <property type="evidence" value="ECO:0007669"/>
    <property type="project" value="TreeGrafter"/>
</dbReference>
<evidence type="ECO:0000256" key="5">
    <source>
        <dbReference type="ARBA" id="ARBA00022835"/>
    </source>
</evidence>
<dbReference type="PANTHER" id="PTHR11097:SF8">
    <property type="entry name" value="EXOSOME COMPLEX COMPONENT RRP42"/>
    <property type="match status" value="1"/>
</dbReference>
<dbReference type="GO" id="GO:0005730">
    <property type="term" value="C:nucleolus"/>
    <property type="evidence" value="ECO:0007669"/>
    <property type="project" value="UniProtKB-SubCell"/>
</dbReference>
<dbReference type="Proteomes" id="UP000724874">
    <property type="component" value="Unassembled WGS sequence"/>
</dbReference>
<dbReference type="GO" id="GO:0000467">
    <property type="term" value="P:exonucleolytic trimming to generate mature 3'-end of 5.8S rRNA from tricistronic rRNA transcript (SSU-rRNA, 5.8S rRNA, LSU-rRNA)"/>
    <property type="evidence" value="ECO:0007669"/>
    <property type="project" value="TreeGrafter"/>
</dbReference>
<dbReference type="Gene3D" id="3.30.230.70">
    <property type="entry name" value="GHMP Kinase, N-terminal domain"/>
    <property type="match status" value="1"/>
</dbReference>
<dbReference type="InterPro" id="IPR027408">
    <property type="entry name" value="PNPase/RNase_PH_dom_sf"/>
</dbReference>
<dbReference type="InterPro" id="IPR001247">
    <property type="entry name" value="ExoRNase_PH_dom1"/>
</dbReference>
<keyword evidence="5" id="KW-0271">Exosome</keyword>
<dbReference type="GO" id="GO:0000176">
    <property type="term" value="C:nuclear exosome (RNase complex)"/>
    <property type="evidence" value="ECO:0007669"/>
    <property type="project" value="UniProtKB-ARBA"/>
</dbReference>
<dbReference type="GO" id="GO:0016075">
    <property type="term" value="P:rRNA catabolic process"/>
    <property type="evidence" value="ECO:0007669"/>
    <property type="project" value="TreeGrafter"/>
</dbReference>
<gene>
    <name evidence="8" type="ORF">CPB84DRAFT_1680101</name>
</gene>
<keyword evidence="8" id="KW-0689">Ribosomal protein</keyword>